<evidence type="ECO:0000259" key="1">
    <source>
        <dbReference type="Pfam" id="PF00107"/>
    </source>
</evidence>
<dbReference type="SUPFAM" id="SSF51735">
    <property type="entry name" value="NAD(P)-binding Rossmann-fold domains"/>
    <property type="match status" value="1"/>
</dbReference>
<dbReference type="InterPro" id="IPR036291">
    <property type="entry name" value="NAD(P)-bd_dom_sf"/>
</dbReference>
<dbReference type="PANTHER" id="PTHR43205:SF36">
    <property type="entry name" value="ALLYL ALCOHOL DEHYDROGENASE-LIKE PROTEIN"/>
    <property type="match status" value="1"/>
</dbReference>
<dbReference type="OrthoDB" id="809632at2759"/>
<dbReference type="GO" id="GO:0032440">
    <property type="term" value="F:2-alkenal reductase [NAD(P)H] activity"/>
    <property type="evidence" value="ECO:0007669"/>
    <property type="project" value="TreeGrafter"/>
</dbReference>
<keyword evidence="2" id="KW-1185">Reference proteome</keyword>
<dbReference type="RefSeq" id="XP_056864371.1">
    <property type="nucleotide sequence ID" value="XM_057008391.1"/>
</dbReference>
<dbReference type="GeneID" id="108830510"/>
<dbReference type="InterPro" id="IPR013149">
    <property type="entry name" value="ADH-like_C"/>
</dbReference>
<reference evidence="2" key="1">
    <citation type="journal article" date="2019" name="Database">
        <title>The radish genome database (RadishGD): an integrated information resource for radish genomics.</title>
        <authorList>
            <person name="Yu H.J."/>
            <person name="Baek S."/>
            <person name="Lee Y.J."/>
            <person name="Cho A."/>
            <person name="Mun J.H."/>
        </authorList>
    </citation>
    <scope>NUCLEOTIDE SEQUENCE [LARGE SCALE GENOMIC DNA]</scope>
    <source>
        <strain evidence="2">cv. WK10039</strain>
    </source>
</reference>
<dbReference type="KEGG" id="rsz:108830510"/>
<feature type="domain" description="Alcohol dehydrogenase-like C-terminal" evidence="1">
    <location>
        <begin position="107"/>
        <end position="204"/>
    </location>
</feature>
<gene>
    <name evidence="3" type="primary">LOC108830510</name>
</gene>
<organism evidence="2 3">
    <name type="scientific">Raphanus sativus</name>
    <name type="common">Radish</name>
    <name type="synonym">Raphanus raphanistrum var. sativus</name>
    <dbReference type="NCBI Taxonomy" id="3726"/>
    <lineage>
        <taxon>Eukaryota</taxon>
        <taxon>Viridiplantae</taxon>
        <taxon>Streptophyta</taxon>
        <taxon>Embryophyta</taxon>
        <taxon>Tracheophyta</taxon>
        <taxon>Spermatophyta</taxon>
        <taxon>Magnoliopsida</taxon>
        <taxon>eudicotyledons</taxon>
        <taxon>Gunneridae</taxon>
        <taxon>Pentapetalae</taxon>
        <taxon>rosids</taxon>
        <taxon>malvids</taxon>
        <taxon>Brassicales</taxon>
        <taxon>Brassicaceae</taxon>
        <taxon>Brassiceae</taxon>
        <taxon>Raphanus</taxon>
    </lineage>
</organism>
<dbReference type="InterPro" id="IPR045010">
    <property type="entry name" value="MDR_fam"/>
</dbReference>
<dbReference type="InterPro" id="IPR011032">
    <property type="entry name" value="GroES-like_sf"/>
</dbReference>
<dbReference type="Gene3D" id="3.40.50.720">
    <property type="entry name" value="NAD(P)-binding Rossmann-like Domain"/>
    <property type="match status" value="1"/>
</dbReference>
<dbReference type="AlphaFoldDB" id="A0A9W3DKF6"/>
<evidence type="ECO:0000313" key="2">
    <source>
        <dbReference type="Proteomes" id="UP000504610"/>
    </source>
</evidence>
<name>A0A9W3DKF6_RAPSA</name>
<protein>
    <submittedName>
        <fullName evidence="3">NADP-dependent alkenal double bond reductase P2-like</fullName>
    </submittedName>
</protein>
<reference evidence="3" key="2">
    <citation type="submission" date="2025-08" db="UniProtKB">
        <authorList>
            <consortium name="RefSeq"/>
        </authorList>
    </citation>
    <scope>IDENTIFICATION</scope>
    <source>
        <tissue evidence="3">Leaf</tissue>
    </source>
</reference>
<dbReference type="SUPFAM" id="SSF50129">
    <property type="entry name" value="GroES-like"/>
    <property type="match status" value="1"/>
</dbReference>
<dbReference type="PANTHER" id="PTHR43205">
    <property type="entry name" value="PROSTAGLANDIN REDUCTASE"/>
    <property type="match status" value="1"/>
</dbReference>
<dbReference type="GO" id="GO:0006979">
    <property type="term" value="P:response to oxidative stress"/>
    <property type="evidence" value="ECO:0007669"/>
    <property type="project" value="TreeGrafter"/>
</dbReference>
<dbReference type="Proteomes" id="UP000504610">
    <property type="component" value="Chromosome 4"/>
</dbReference>
<proteinExistence type="predicted"/>
<sequence>MDAIESMLPEPNKPNLSFDAIYKPNHNKHVFTEGNGEYREEQAILRDYIKGFPKESDLMILPVANAVELKGKAGSKAILVKNIYLSCDPYIGIRMKEPNPSSSAFMDAFVPGKEVPNLDSALKRCFPKGIDIYLENVGGKMLDAVLLNMKTHGRIAVCGMISQYHLETREGIQNLPVVIYKKIKMQGFVGVDFIDTFSKFLEFMLPCIKARKLIYVEDVVEGLDNGPSALVGLFRGLNFGKQVLKIARE</sequence>
<evidence type="ECO:0000313" key="3">
    <source>
        <dbReference type="RefSeq" id="XP_056864371.1"/>
    </source>
</evidence>
<accession>A0A9W3DKF6</accession>
<dbReference type="Pfam" id="PF00107">
    <property type="entry name" value="ADH_zinc_N"/>
    <property type="match status" value="1"/>
</dbReference>